<dbReference type="OrthoDB" id="6399004at2"/>
<dbReference type="EMBL" id="CP000563">
    <property type="protein sequence ID" value="ABN61906.1"/>
    <property type="molecule type" value="Genomic_DNA"/>
</dbReference>
<reference evidence="1 2" key="1">
    <citation type="submission" date="2007-02" db="EMBL/GenBank/DDBJ databases">
        <title>Complete sequence of chromosome of Shewanella baltica OS155.</title>
        <authorList>
            <consortium name="US DOE Joint Genome Institute"/>
            <person name="Copeland A."/>
            <person name="Lucas S."/>
            <person name="Lapidus A."/>
            <person name="Barry K."/>
            <person name="Detter J.C."/>
            <person name="Glavina del Rio T."/>
            <person name="Hammon N."/>
            <person name="Israni S."/>
            <person name="Dalin E."/>
            <person name="Tice H."/>
            <person name="Pitluck S."/>
            <person name="Sims D.R."/>
            <person name="Brettin T."/>
            <person name="Bruce D."/>
            <person name="Han C."/>
            <person name="Tapia R."/>
            <person name="Brainard J."/>
            <person name="Schmutz J."/>
            <person name="Larimer F."/>
            <person name="Land M."/>
            <person name="Hauser L."/>
            <person name="Kyrpides N."/>
            <person name="Mikhailova N."/>
            <person name="Brettar I."/>
            <person name="Klappenbach J."/>
            <person name="Konstantinidis K."/>
            <person name="Rodrigues J."/>
            <person name="Tiedje J."/>
            <person name="Richardson P."/>
        </authorList>
    </citation>
    <scope>NUCLEOTIDE SEQUENCE [LARGE SCALE GENOMIC DNA]</scope>
    <source>
        <strain evidence="2">OS155 / ATCC BAA-1091</strain>
    </source>
</reference>
<evidence type="ECO:0008006" key="3">
    <source>
        <dbReference type="Google" id="ProtNLM"/>
    </source>
</evidence>
<gene>
    <name evidence="1" type="ordered locus">Sbal_2413</name>
</gene>
<dbReference type="KEGG" id="sbl:Sbal_2413"/>
<name>A3D593_SHEB5</name>
<evidence type="ECO:0000313" key="2">
    <source>
        <dbReference type="Proteomes" id="UP000001557"/>
    </source>
</evidence>
<protein>
    <recommendedName>
        <fullName evidence="3">Guanylate cyclase domain-containing protein</fullName>
    </recommendedName>
</protein>
<sequence>MYRKKFIAFIDILGFGSLVEQSAQIPDIAKSIHDALVSMNPSLLQETMYGSLNEEEIPKDELEEAKEIAAFMAAKLSQLSPVTISYFSDSLVLSAEADDIVASQIILELLAKLSIKLWDEHSLLIRGGITLGDLVHDDNGPLFGPAMNQAYFLESKEAVSPRIIFDKHCIEAFRKIRTFEIFEPLISEDENYCYMSLPSSFRYITTSSTLAFSRSLQLETIEKAQAGTFQKIQAIIDSNPPSRVKDKYLWLKNEMGQM</sequence>
<proteinExistence type="predicted"/>
<dbReference type="HOGENOM" id="CLU_075305_2_0_6"/>
<organism evidence="1 2">
    <name type="scientific">Shewanella baltica (strain OS155 / ATCC BAA-1091)</name>
    <dbReference type="NCBI Taxonomy" id="325240"/>
    <lineage>
        <taxon>Bacteria</taxon>
        <taxon>Pseudomonadati</taxon>
        <taxon>Pseudomonadota</taxon>
        <taxon>Gammaproteobacteria</taxon>
        <taxon>Alteromonadales</taxon>
        <taxon>Shewanellaceae</taxon>
        <taxon>Shewanella</taxon>
    </lineage>
</organism>
<keyword evidence="2" id="KW-1185">Reference proteome</keyword>
<dbReference type="Proteomes" id="UP000001557">
    <property type="component" value="Chromosome"/>
</dbReference>
<evidence type="ECO:0000313" key="1">
    <source>
        <dbReference type="EMBL" id="ABN61906.1"/>
    </source>
</evidence>
<dbReference type="AlphaFoldDB" id="A3D593"/>
<dbReference type="RefSeq" id="WP_011846959.1">
    <property type="nucleotide sequence ID" value="NC_009052.1"/>
</dbReference>
<accession>A3D593</accession>